<sequence>MRKKKKMTSDQMMFHLMVWIPLLCIIIFNYIPMITGFSIAFKDYKPGLGIADSPWVGLKHFEKMFITDDTLRALRNTLIIAFMKIIGNLAVPITFALMLNEIRVKWFKKMTQTITYLPYFLSWIILAGILTNILRTDGGLVNRIIEAFGHEPVFFLGSNDTFRWTLTVSDVWKNFGYNTIVYLAALTNIDPALYEAAAIDGAGRWKQTLHITLPGISMFIVLMTILSIGNILNAGFDQVFNLYNVSVYESGDIIDTLVYRLGIQQQQYSFSTAVGLFKSVVSIILIAGSNKLADKFAGYRVF</sequence>
<keyword evidence="5 7" id="KW-1133">Transmembrane helix</keyword>
<dbReference type="CDD" id="cd06261">
    <property type="entry name" value="TM_PBP2"/>
    <property type="match status" value="1"/>
</dbReference>
<dbReference type="InterPro" id="IPR000515">
    <property type="entry name" value="MetI-like"/>
</dbReference>
<proteinExistence type="inferred from homology"/>
<name>A0AB73T3I4_9FIRM</name>
<dbReference type="PANTHER" id="PTHR43227:SF11">
    <property type="entry name" value="BLL4140 PROTEIN"/>
    <property type="match status" value="1"/>
</dbReference>
<keyword evidence="4 7" id="KW-0812">Transmembrane</keyword>
<evidence type="ECO:0000256" key="4">
    <source>
        <dbReference type="ARBA" id="ARBA00022692"/>
    </source>
</evidence>
<keyword evidence="2 7" id="KW-0813">Transport</keyword>
<dbReference type="RefSeq" id="WP_109626926.1">
    <property type="nucleotide sequence ID" value="NZ_CABJAT010000004.1"/>
</dbReference>
<evidence type="ECO:0000259" key="8">
    <source>
        <dbReference type="PROSITE" id="PS50928"/>
    </source>
</evidence>
<dbReference type="GO" id="GO:0055085">
    <property type="term" value="P:transmembrane transport"/>
    <property type="evidence" value="ECO:0007669"/>
    <property type="project" value="InterPro"/>
</dbReference>
<evidence type="ECO:0000313" key="9">
    <source>
        <dbReference type="EMBL" id="PWJ75125.1"/>
    </source>
</evidence>
<evidence type="ECO:0000313" key="10">
    <source>
        <dbReference type="Proteomes" id="UP000245412"/>
    </source>
</evidence>
<dbReference type="GO" id="GO:0005886">
    <property type="term" value="C:plasma membrane"/>
    <property type="evidence" value="ECO:0007669"/>
    <property type="project" value="UniProtKB-SubCell"/>
</dbReference>
<dbReference type="Pfam" id="PF00528">
    <property type="entry name" value="BPD_transp_1"/>
    <property type="match status" value="1"/>
</dbReference>
<comment type="similarity">
    <text evidence="7">Belongs to the binding-protein-dependent transport system permease family.</text>
</comment>
<dbReference type="InterPro" id="IPR050809">
    <property type="entry name" value="UgpAE/MalFG_permease"/>
</dbReference>
<feature type="transmembrane region" description="Helical" evidence="7">
    <location>
        <begin position="114"/>
        <end position="134"/>
    </location>
</feature>
<dbReference type="Gene3D" id="1.10.3720.10">
    <property type="entry name" value="MetI-like"/>
    <property type="match status" value="1"/>
</dbReference>
<keyword evidence="6 7" id="KW-0472">Membrane</keyword>
<feature type="transmembrane region" description="Helical" evidence="7">
    <location>
        <begin position="268"/>
        <end position="287"/>
    </location>
</feature>
<evidence type="ECO:0000256" key="7">
    <source>
        <dbReference type="RuleBase" id="RU363032"/>
    </source>
</evidence>
<protein>
    <submittedName>
        <fullName evidence="9">Aldotetraouronic acid ABC transporter membrane protein 1 /aldotetraouronic acid ABC transporter membrane protein 1</fullName>
    </submittedName>
</protein>
<evidence type="ECO:0000256" key="3">
    <source>
        <dbReference type="ARBA" id="ARBA00022475"/>
    </source>
</evidence>
<feature type="domain" description="ABC transmembrane type-1" evidence="8">
    <location>
        <begin position="74"/>
        <end position="289"/>
    </location>
</feature>
<evidence type="ECO:0000256" key="2">
    <source>
        <dbReference type="ARBA" id="ARBA00022448"/>
    </source>
</evidence>
<feature type="transmembrane region" description="Helical" evidence="7">
    <location>
        <begin position="78"/>
        <end position="102"/>
    </location>
</feature>
<evidence type="ECO:0000256" key="1">
    <source>
        <dbReference type="ARBA" id="ARBA00004651"/>
    </source>
</evidence>
<dbReference type="PANTHER" id="PTHR43227">
    <property type="entry name" value="BLL4140 PROTEIN"/>
    <property type="match status" value="1"/>
</dbReference>
<dbReference type="PROSITE" id="PS50928">
    <property type="entry name" value="ABC_TM1"/>
    <property type="match status" value="1"/>
</dbReference>
<dbReference type="AlphaFoldDB" id="A0AB73T3I4"/>
<evidence type="ECO:0000256" key="5">
    <source>
        <dbReference type="ARBA" id="ARBA00022989"/>
    </source>
</evidence>
<keyword evidence="3" id="KW-1003">Cell membrane</keyword>
<accession>A0AB73T3I4</accession>
<evidence type="ECO:0000256" key="6">
    <source>
        <dbReference type="ARBA" id="ARBA00023136"/>
    </source>
</evidence>
<keyword evidence="10" id="KW-1185">Reference proteome</keyword>
<organism evidence="9 10">
    <name type="scientific">Murimonas intestini</name>
    <dbReference type="NCBI Taxonomy" id="1337051"/>
    <lineage>
        <taxon>Bacteria</taxon>
        <taxon>Bacillati</taxon>
        <taxon>Bacillota</taxon>
        <taxon>Clostridia</taxon>
        <taxon>Lachnospirales</taxon>
        <taxon>Lachnospiraceae</taxon>
        <taxon>Murimonas</taxon>
    </lineage>
</organism>
<feature type="transmembrane region" description="Helical" evidence="7">
    <location>
        <begin position="211"/>
        <end position="232"/>
    </location>
</feature>
<dbReference type="Proteomes" id="UP000245412">
    <property type="component" value="Unassembled WGS sequence"/>
</dbReference>
<feature type="transmembrane region" description="Helical" evidence="7">
    <location>
        <begin position="12"/>
        <end position="31"/>
    </location>
</feature>
<dbReference type="InterPro" id="IPR035906">
    <property type="entry name" value="MetI-like_sf"/>
</dbReference>
<comment type="subcellular location">
    <subcellularLocation>
        <location evidence="1 7">Cell membrane</location>
        <topology evidence="1 7">Multi-pass membrane protein</topology>
    </subcellularLocation>
</comment>
<gene>
    <name evidence="9" type="ORF">C7383_107132</name>
</gene>
<comment type="caution">
    <text evidence="9">The sequence shown here is derived from an EMBL/GenBank/DDBJ whole genome shotgun (WGS) entry which is preliminary data.</text>
</comment>
<reference evidence="9 10" key="1">
    <citation type="submission" date="2018-05" db="EMBL/GenBank/DDBJ databases">
        <authorList>
            <person name="Goeker M."/>
            <person name="Huntemann M."/>
            <person name="Clum A."/>
            <person name="Pillay M."/>
            <person name="Palaniappan K."/>
            <person name="Varghese N."/>
            <person name="Mikhailova N."/>
            <person name="Stamatis D."/>
            <person name="Reddy T."/>
            <person name="Daum C."/>
            <person name="Shapiro N."/>
            <person name="Ivanova N."/>
            <person name="Kyrpides N."/>
            <person name="Woyke T."/>
        </authorList>
    </citation>
    <scope>NUCLEOTIDE SEQUENCE [LARGE SCALE GENOMIC DNA]</scope>
    <source>
        <strain evidence="9 10">DSM 26524</strain>
    </source>
</reference>
<dbReference type="EMBL" id="QGGY01000007">
    <property type="protein sequence ID" value="PWJ75125.1"/>
    <property type="molecule type" value="Genomic_DNA"/>
</dbReference>
<dbReference type="SUPFAM" id="SSF161098">
    <property type="entry name" value="MetI-like"/>
    <property type="match status" value="1"/>
</dbReference>